<keyword evidence="2" id="KW-0229">DNA integration</keyword>
<proteinExistence type="predicted"/>
<dbReference type="CDD" id="cd00798">
    <property type="entry name" value="INT_XerDC_C"/>
    <property type="match status" value="1"/>
</dbReference>
<dbReference type="Proteomes" id="UP001257914">
    <property type="component" value="Unassembled WGS sequence"/>
</dbReference>
<dbReference type="InterPro" id="IPR013762">
    <property type="entry name" value="Integrase-like_cat_sf"/>
</dbReference>
<feature type="domain" description="Tyr recombinase" evidence="4">
    <location>
        <begin position="1"/>
        <end position="174"/>
    </location>
</feature>
<keyword evidence="1" id="KW-0159">Chromosome partition</keyword>
<comment type="caution">
    <text evidence="5">The sequence shown here is derived from an EMBL/GenBank/DDBJ whole genome shotgun (WGS) entry which is preliminary data.</text>
</comment>
<protein>
    <submittedName>
        <fullName evidence="5">Tyrosine-type recombinase/integrase</fullName>
    </submittedName>
</protein>
<dbReference type="Gene3D" id="1.10.443.10">
    <property type="entry name" value="Intergrase catalytic core"/>
    <property type="match status" value="1"/>
</dbReference>
<sequence>MDEVSQLLDFTPEQTIEFRDKAMMELFYSSGLRLSELTSINRLDIDLDNAELRVTGKGSKQRLVPVGRMAIEAIHQWLECRIEFLKTESDALFISKLGNRISVRQVQQRLSYWAKRQGLNNTLNPHKLRHSFASHLLQSSSDLRAVQELLGHADLSTTQVYTHLDFQHLAKVYDSAHPRAKK</sequence>
<dbReference type="InterPro" id="IPR002104">
    <property type="entry name" value="Integrase_catalytic"/>
</dbReference>
<dbReference type="PANTHER" id="PTHR30349">
    <property type="entry name" value="PHAGE INTEGRASE-RELATED"/>
    <property type="match status" value="1"/>
</dbReference>
<name>A0ABU3QYP0_9GAMM</name>
<reference evidence="5 6" key="1">
    <citation type="submission" date="2023-10" db="EMBL/GenBank/DDBJ databases">
        <title>Psychrosphaera aquimaarina strain SW33 isolated from seawater.</title>
        <authorList>
            <person name="Bayburt H."/>
            <person name="Kim J.M."/>
            <person name="Choi B.J."/>
            <person name="Jeon C.O."/>
        </authorList>
    </citation>
    <scope>NUCLEOTIDE SEQUENCE [LARGE SCALE GENOMIC DNA]</scope>
    <source>
        <strain evidence="5 6">KCTC 52743</strain>
    </source>
</reference>
<dbReference type="Pfam" id="PF00589">
    <property type="entry name" value="Phage_integrase"/>
    <property type="match status" value="1"/>
</dbReference>
<dbReference type="SUPFAM" id="SSF56349">
    <property type="entry name" value="DNA breaking-rejoining enzymes"/>
    <property type="match status" value="1"/>
</dbReference>
<dbReference type="EMBL" id="JAWCUA010000003">
    <property type="protein sequence ID" value="MDU0112537.1"/>
    <property type="molecule type" value="Genomic_DNA"/>
</dbReference>
<evidence type="ECO:0000313" key="6">
    <source>
        <dbReference type="Proteomes" id="UP001257914"/>
    </source>
</evidence>
<evidence type="ECO:0000259" key="4">
    <source>
        <dbReference type="PROSITE" id="PS51898"/>
    </source>
</evidence>
<evidence type="ECO:0000256" key="2">
    <source>
        <dbReference type="ARBA" id="ARBA00022908"/>
    </source>
</evidence>
<keyword evidence="3" id="KW-0233">DNA recombination</keyword>
<gene>
    <name evidence="5" type="ORF">RT723_05870</name>
</gene>
<dbReference type="PANTHER" id="PTHR30349:SF81">
    <property type="entry name" value="TYROSINE RECOMBINASE XERC"/>
    <property type="match status" value="1"/>
</dbReference>
<keyword evidence="6" id="KW-1185">Reference proteome</keyword>
<dbReference type="RefSeq" id="WP_315946249.1">
    <property type="nucleotide sequence ID" value="NZ_JAWCUA010000003.1"/>
</dbReference>
<evidence type="ECO:0000256" key="1">
    <source>
        <dbReference type="ARBA" id="ARBA00022829"/>
    </source>
</evidence>
<organism evidence="5 6">
    <name type="scientific">Psychrosphaera aquimarina</name>
    <dbReference type="NCBI Taxonomy" id="2044854"/>
    <lineage>
        <taxon>Bacteria</taxon>
        <taxon>Pseudomonadati</taxon>
        <taxon>Pseudomonadota</taxon>
        <taxon>Gammaproteobacteria</taxon>
        <taxon>Alteromonadales</taxon>
        <taxon>Pseudoalteromonadaceae</taxon>
        <taxon>Psychrosphaera</taxon>
    </lineage>
</organism>
<accession>A0ABU3QYP0</accession>
<evidence type="ECO:0000313" key="5">
    <source>
        <dbReference type="EMBL" id="MDU0112537.1"/>
    </source>
</evidence>
<dbReference type="InterPro" id="IPR050090">
    <property type="entry name" value="Tyrosine_recombinase_XerCD"/>
</dbReference>
<dbReference type="PROSITE" id="PS51898">
    <property type="entry name" value="TYR_RECOMBINASE"/>
    <property type="match status" value="1"/>
</dbReference>
<evidence type="ECO:0000256" key="3">
    <source>
        <dbReference type="ARBA" id="ARBA00023172"/>
    </source>
</evidence>
<dbReference type="InterPro" id="IPR011010">
    <property type="entry name" value="DNA_brk_join_enz"/>
</dbReference>